<dbReference type="Proteomes" id="UP001589891">
    <property type="component" value="Unassembled WGS sequence"/>
</dbReference>
<evidence type="ECO:0000313" key="1">
    <source>
        <dbReference type="EMBL" id="MFC0710713.1"/>
    </source>
</evidence>
<name>A0ABV6SMG6_AZOPA</name>
<proteinExistence type="predicted"/>
<comment type="caution">
    <text evidence="1">The sequence shown here is derived from an EMBL/GenBank/DDBJ whole genome shotgun (WGS) entry which is preliminary data.</text>
</comment>
<keyword evidence="2" id="KW-1185">Reference proteome</keyword>
<dbReference type="Gene3D" id="3.90.1480.10">
    <property type="entry name" value="Alpha-2,3-sialyltransferase"/>
    <property type="match status" value="1"/>
</dbReference>
<protein>
    <submittedName>
        <fullName evidence="1">Uncharacterized protein</fullName>
    </submittedName>
</protein>
<reference evidence="1 2" key="1">
    <citation type="submission" date="2024-09" db="EMBL/GenBank/DDBJ databases">
        <authorList>
            <person name="Sun Q."/>
            <person name="Mori K."/>
        </authorList>
    </citation>
    <scope>NUCLEOTIDE SEQUENCE [LARGE SCALE GENOMIC DNA]</scope>
    <source>
        <strain evidence="1 2">NCAIM B.01794</strain>
    </source>
</reference>
<accession>A0ABV6SMG6</accession>
<evidence type="ECO:0000313" key="2">
    <source>
        <dbReference type="Proteomes" id="UP001589891"/>
    </source>
</evidence>
<organism evidence="1 2">
    <name type="scientific">Azorhizophilus paspali</name>
    <name type="common">Azotobacter paspali</name>
    <dbReference type="NCBI Taxonomy" id="69963"/>
    <lineage>
        <taxon>Bacteria</taxon>
        <taxon>Pseudomonadati</taxon>
        <taxon>Pseudomonadota</taxon>
        <taxon>Gammaproteobacteria</taxon>
        <taxon>Pseudomonadales</taxon>
        <taxon>Pseudomonadaceae</taxon>
        <taxon>Azorhizophilus</taxon>
    </lineage>
</organism>
<dbReference type="EMBL" id="JBHLSS010000094">
    <property type="protein sequence ID" value="MFC0710713.1"/>
    <property type="molecule type" value="Genomic_DNA"/>
</dbReference>
<gene>
    <name evidence="1" type="ORF">ACFFGX_14545</name>
</gene>
<sequence>MGGYAVEIAITARKGDSERVAFFVGDSMRFGGKTVCCIASGPSLEASDCETIEKAGIPAIAVNSSWRMARFAEIVYAGDACWWTAYGAEIDIPAERWSCTRQAAQRFGVNHHPAHGEYNSGMRAIQFAIWQGASRILLLGYDCSLANGSHWHGDHERTKNPDAKKVAGWHRQFAQVAAEARATGVEVLNCSRETALICFPRLSLEEALCSFARCRD</sequence>
<dbReference type="RefSeq" id="WP_377968463.1">
    <property type="nucleotide sequence ID" value="NZ_CP171449.1"/>
</dbReference>